<dbReference type="EMBL" id="BPLR01016098">
    <property type="protein sequence ID" value="GIY81216.1"/>
    <property type="molecule type" value="Genomic_DNA"/>
</dbReference>
<keyword evidence="2" id="KW-1185">Reference proteome</keyword>
<accession>A0AAV4WED2</accession>
<organism evidence="1 2">
    <name type="scientific">Caerostris extrusa</name>
    <name type="common">Bark spider</name>
    <name type="synonym">Caerostris bankana</name>
    <dbReference type="NCBI Taxonomy" id="172846"/>
    <lineage>
        <taxon>Eukaryota</taxon>
        <taxon>Metazoa</taxon>
        <taxon>Ecdysozoa</taxon>
        <taxon>Arthropoda</taxon>
        <taxon>Chelicerata</taxon>
        <taxon>Arachnida</taxon>
        <taxon>Araneae</taxon>
        <taxon>Araneomorphae</taxon>
        <taxon>Entelegynae</taxon>
        <taxon>Araneoidea</taxon>
        <taxon>Araneidae</taxon>
        <taxon>Caerostris</taxon>
    </lineage>
</organism>
<gene>
    <name evidence="1" type="ORF">CEXT_474011</name>
</gene>
<evidence type="ECO:0000313" key="1">
    <source>
        <dbReference type="EMBL" id="GIY81216.1"/>
    </source>
</evidence>
<comment type="caution">
    <text evidence="1">The sequence shown here is derived from an EMBL/GenBank/DDBJ whole genome shotgun (WGS) entry which is preliminary data.</text>
</comment>
<proteinExistence type="predicted"/>
<protein>
    <submittedName>
        <fullName evidence="1">Uncharacterized protein</fullName>
    </submittedName>
</protein>
<evidence type="ECO:0000313" key="2">
    <source>
        <dbReference type="Proteomes" id="UP001054945"/>
    </source>
</evidence>
<dbReference type="Proteomes" id="UP001054945">
    <property type="component" value="Unassembled WGS sequence"/>
</dbReference>
<name>A0AAV4WED2_CAEEX</name>
<sequence length="133" mass="15302">MLQLGRLLRNMVALGGVVGTPKWFTRYRFMALHNCPGIKNNRSSINLFRLSIHIKITTNEFSASFPKLLMSIKPALEIIKPLNRKVQEDKNVNRQQAELSFSRPQIVLAPESLITGYINKRSEKYKQKQKAFS</sequence>
<reference evidence="1 2" key="1">
    <citation type="submission" date="2021-06" db="EMBL/GenBank/DDBJ databases">
        <title>Caerostris extrusa draft genome.</title>
        <authorList>
            <person name="Kono N."/>
            <person name="Arakawa K."/>
        </authorList>
    </citation>
    <scope>NUCLEOTIDE SEQUENCE [LARGE SCALE GENOMIC DNA]</scope>
</reference>
<dbReference type="AlphaFoldDB" id="A0AAV4WED2"/>